<accession>A0A1V6PTB2</accession>
<dbReference type="InterPro" id="IPR002401">
    <property type="entry name" value="Cyt_P450_E_grp-I"/>
</dbReference>
<evidence type="ECO:0000256" key="1">
    <source>
        <dbReference type="ARBA" id="ARBA00001971"/>
    </source>
</evidence>
<feature type="binding site" description="axial binding residue" evidence="7">
    <location>
        <position position="372"/>
    </location>
    <ligand>
        <name>heme</name>
        <dbReference type="ChEBI" id="CHEBI:30413"/>
    </ligand>
    <ligandPart>
        <name>Fe</name>
        <dbReference type="ChEBI" id="CHEBI:18248"/>
    </ligandPart>
</feature>
<comment type="caution">
    <text evidence="9">The sequence shown here is derived from an EMBL/GenBank/DDBJ whole genome shotgun (WGS) entry which is preliminary data.</text>
</comment>
<dbReference type="Gene3D" id="1.10.630.10">
    <property type="entry name" value="Cytochrome P450"/>
    <property type="match status" value="1"/>
</dbReference>
<keyword evidence="8" id="KW-0503">Monooxygenase</keyword>
<dbReference type="AlphaFoldDB" id="A0A1V6PTB2"/>
<evidence type="ECO:0000256" key="7">
    <source>
        <dbReference type="PIRSR" id="PIRSR602401-1"/>
    </source>
</evidence>
<dbReference type="InterPro" id="IPR050121">
    <property type="entry name" value="Cytochrome_P450_monoxygenase"/>
</dbReference>
<evidence type="ECO:0000256" key="2">
    <source>
        <dbReference type="ARBA" id="ARBA00010617"/>
    </source>
</evidence>
<sequence>MYVHKLHEKYGPIVRVRPDMVDICDTNAVREIHKTNSRFLKTVFYRNMVSGAVNNVFSTMDTKFHSVHRRLLASPISDSSLTRFEPLITDRINLTVSKMKQEIESRGAADVFKWWLFMATDIIGELSFGESFRMLEAGKKNQYISDMERLASYQPMRTTFPTLIKIAGHVPLPMIKEGVQAGRRLGMYAAQSIDRYRRLIAENPSEPKPTLLTKLFETEKNGLTFDNIRQEAQGYIVAGSDTTAVTMTYLSYAVSSDSRVREKLVGELMGLSEPVTDKSLRILPYLNLVITETLRLYTAVPLGLPRSVPSEGAEFCGYQLPGGSTVTTQSYSLHRDPAIFPDPNSFKPERWENPTKAMRDASLPFGGGSRICLGVHLARMELRMATALFFRAFPDARPSKKEGMSENDMIMESFFLMAPQGHRCLIET</sequence>
<dbReference type="EMBL" id="MDYN01000037">
    <property type="protein sequence ID" value="OQD80238.1"/>
    <property type="molecule type" value="Genomic_DNA"/>
</dbReference>
<dbReference type="GO" id="GO:0043386">
    <property type="term" value="P:mycotoxin biosynthetic process"/>
    <property type="evidence" value="ECO:0007669"/>
    <property type="project" value="UniProtKB-ARBA"/>
</dbReference>
<dbReference type="PROSITE" id="PS00086">
    <property type="entry name" value="CYTOCHROME_P450"/>
    <property type="match status" value="1"/>
</dbReference>
<organism evidence="9 10">
    <name type="scientific">Penicillium antarcticum</name>
    <dbReference type="NCBI Taxonomy" id="416450"/>
    <lineage>
        <taxon>Eukaryota</taxon>
        <taxon>Fungi</taxon>
        <taxon>Dikarya</taxon>
        <taxon>Ascomycota</taxon>
        <taxon>Pezizomycotina</taxon>
        <taxon>Eurotiomycetes</taxon>
        <taxon>Eurotiomycetidae</taxon>
        <taxon>Eurotiales</taxon>
        <taxon>Aspergillaceae</taxon>
        <taxon>Penicillium</taxon>
    </lineage>
</organism>
<dbReference type="SUPFAM" id="SSF48264">
    <property type="entry name" value="Cytochrome P450"/>
    <property type="match status" value="1"/>
</dbReference>
<keyword evidence="4 7" id="KW-0479">Metal-binding</keyword>
<dbReference type="STRING" id="416450.A0A1V6PTB2"/>
<dbReference type="PANTHER" id="PTHR24305">
    <property type="entry name" value="CYTOCHROME P450"/>
    <property type="match status" value="1"/>
</dbReference>
<dbReference type="GO" id="GO:0020037">
    <property type="term" value="F:heme binding"/>
    <property type="evidence" value="ECO:0007669"/>
    <property type="project" value="InterPro"/>
</dbReference>
<dbReference type="PRINTS" id="PR00463">
    <property type="entry name" value="EP450I"/>
</dbReference>
<keyword evidence="6 7" id="KW-0408">Iron</keyword>
<evidence type="ECO:0008006" key="11">
    <source>
        <dbReference type="Google" id="ProtNLM"/>
    </source>
</evidence>
<dbReference type="Pfam" id="PF00067">
    <property type="entry name" value="p450"/>
    <property type="match status" value="1"/>
</dbReference>
<evidence type="ECO:0000313" key="10">
    <source>
        <dbReference type="Proteomes" id="UP000191672"/>
    </source>
</evidence>
<evidence type="ECO:0000313" key="9">
    <source>
        <dbReference type="EMBL" id="OQD80238.1"/>
    </source>
</evidence>
<evidence type="ECO:0000256" key="8">
    <source>
        <dbReference type="RuleBase" id="RU000461"/>
    </source>
</evidence>
<dbReference type="GO" id="GO:0005506">
    <property type="term" value="F:iron ion binding"/>
    <property type="evidence" value="ECO:0007669"/>
    <property type="project" value="InterPro"/>
</dbReference>
<comment type="similarity">
    <text evidence="2 8">Belongs to the cytochrome P450 family.</text>
</comment>
<dbReference type="CDD" id="cd11059">
    <property type="entry name" value="CYP_fungal"/>
    <property type="match status" value="1"/>
</dbReference>
<dbReference type="GO" id="GO:0004497">
    <property type="term" value="F:monooxygenase activity"/>
    <property type="evidence" value="ECO:0007669"/>
    <property type="project" value="UniProtKB-KW"/>
</dbReference>
<dbReference type="GO" id="GO:0016705">
    <property type="term" value="F:oxidoreductase activity, acting on paired donors, with incorporation or reduction of molecular oxygen"/>
    <property type="evidence" value="ECO:0007669"/>
    <property type="project" value="InterPro"/>
</dbReference>
<evidence type="ECO:0000256" key="3">
    <source>
        <dbReference type="ARBA" id="ARBA00022617"/>
    </source>
</evidence>
<evidence type="ECO:0000256" key="5">
    <source>
        <dbReference type="ARBA" id="ARBA00023002"/>
    </source>
</evidence>
<dbReference type="Proteomes" id="UP000191672">
    <property type="component" value="Unassembled WGS sequence"/>
</dbReference>
<keyword evidence="10" id="KW-1185">Reference proteome</keyword>
<protein>
    <recommendedName>
        <fullName evidence="11">Cytochrome P450</fullName>
    </recommendedName>
</protein>
<proteinExistence type="inferred from homology"/>
<dbReference type="InterPro" id="IPR036396">
    <property type="entry name" value="Cyt_P450_sf"/>
</dbReference>
<dbReference type="PRINTS" id="PR00385">
    <property type="entry name" value="P450"/>
</dbReference>
<name>A0A1V6PTB2_9EURO</name>
<evidence type="ECO:0000256" key="6">
    <source>
        <dbReference type="ARBA" id="ARBA00023004"/>
    </source>
</evidence>
<keyword evidence="3 7" id="KW-0349">Heme</keyword>
<dbReference type="InterPro" id="IPR001128">
    <property type="entry name" value="Cyt_P450"/>
</dbReference>
<reference evidence="10" key="1">
    <citation type="journal article" date="2017" name="Nat. Microbiol.">
        <title>Global analysis of biosynthetic gene clusters reveals vast potential of secondary metabolite production in Penicillium species.</title>
        <authorList>
            <person name="Nielsen J.C."/>
            <person name="Grijseels S."/>
            <person name="Prigent S."/>
            <person name="Ji B."/>
            <person name="Dainat J."/>
            <person name="Nielsen K.F."/>
            <person name="Frisvad J.C."/>
            <person name="Workman M."/>
            <person name="Nielsen J."/>
        </authorList>
    </citation>
    <scope>NUCLEOTIDE SEQUENCE [LARGE SCALE GENOMIC DNA]</scope>
    <source>
        <strain evidence="10">IBT 31811</strain>
    </source>
</reference>
<dbReference type="PANTHER" id="PTHR24305:SF96">
    <property type="entry name" value="CYTOCHROME P450 MONOOXYGENASE STCB-RELATED"/>
    <property type="match status" value="1"/>
</dbReference>
<keyword evidence="5 8" id="KW-0560">Oxidoreductase</keyword>
<dbReference type="InterPro" id="IPR017972">
    <property type="entry name" value="Cyt_P450_CS"/>
</dbReference>
<evidence type="ECO:0000256" key="4">
    <source>
        <dbReference type="ARBA" id="ARBA00022723"/>
    </source>
</evidence>
<gene>
    <name evidence="9" type="ORF">PENANT_c037G03657</name>
</gene>
<comment type="cofactor">
    <cofactor evidence="1 7">
        <name>heme</name>
        <dbReference type="ChEBI" id="CHEBI:30413"/>
    </cofactor>
</comment>